<evidence type="ECO:0000259" key="5">
    <source>
        <dbReference type="PROSITE" id="PS51830"/>
    </source>
</evidence>
<dbReference type="PANTHER" id="PTHR47308:SF1">
    <property type="entry name" value="NUCLEAR GTPASE SLIP-GC"/>
    <property type="match status" value="1"/>
</dbReference>
<keyword evidence="7" id="KW-1185">Reference proteome</keyword>
<sequence length="1384" mass="157686">MASTSMESPLPGKRKSDVADNIQTKKQKWCADSMTTESLDSEKKVVKDIMQRVRSKLDKMPPKGLTDFLRDRIKMLEEDRKEIVGVFGKTGSGKSSLINTILGVNLLPSGAQGSCTSVMIQVEANMTNDQYIAEIEFITFKEWKDELLFIFMNRSCEEGGDEEQESNDDDVEKITALYGIDGWEKTIEELMDKKYFRRIPDFITSGKQTIFCNTAEELSEKITSFTRSNTQSDTFKQQYWPLVKCITIKVPNSNDLLEHVVLVDLPGNGDCNKSRDEKWKSFVGKCSAVWVVSDIARATSEKEPWEIMDSTVRLLGPGGECRSISFICTKTDNIGDVQKDDAHTWILTRNETTKMKVNDKFKKNKHVKKHFSCGEDFIQVFTVSSKEYKNKTYLEKKETEIPHLQEFLRNLNDHHTRTSDYIFGAHGILSLIQGAKSSDMANSKEEVQKILELRLEDELESIGEYMEKPYMQFDQQLSKGVEKSEETCKQLLNQVIEPRMQKGRGFHKILKSLCENDGIYKPKGKEKREININESLASTMRSCTDEVFTYFFPNDISGPIKTEIDTFTLNTDSLVKEHQSMSLHLIFLKTEERKLKAELIHDLLEKKKQIYYSLSESIKESMQISYTRAALEKGEGSLKRMKEELHQHVKNENIFQKAKDDMLNQLTKLKDHIVMQLKCKLQESINVSLKTHKSSFLPDITEEYNQIRMLWSKFNNVPFTPTLDSPSNPSAFQTQSVQMQTSVPTQYICKPTYRQQCPQAGLFHCGLTGLMFEMAGMGEVVYKMKQWDTDLLGSMTPAGPLFSINCPAVQQLHLPHCMCDEKVDTLLVAHIMLGKVEILKPVKTTFTHVVVDIPHNSLVGLIKHGYSSFPVQSQVLLFLQPPENRTQKATKLNVFLLPKNVPICEVKHQQKGSIFIQTSSECTLNPTGEYGLTYQLVTKKPIDLTNGHFEADYSPDVQPTFQVYLDCISDVENMSLTLLDRKCNDQKVWEWVVQTDSTVQLENPLMRSSNKCKPEIYNQKNSREYRFQCLSAGLFQCSKTGLGFRMVGEVDVIYNTVPWDRKLLDQSGKRPAGPLFKFTCNKGSVCELQLPHCEIYSEGGCDFLSVAHVTDDGSITFIHPDQTTETHVILNIAGFCKFGLTKDTNAPVSSIRALVLPFYQLPDVNKESTMNVLLLPKNVDIDEVCEKRKKRHGEREKFIEIPSSCELTPDQEYTLSTNLPEEQHEIDPAEKAKFVDYEYYTNYLPTFQLHLKTDVKKLNLLLKQHDGPETWKRSVPLPASTTEIPSTAPLLNSPNPLGKAFITKHRSELVNRLGLLRPIVLRLTDSGVMSYEEGEEVESKSTNTLKRQTLLDLLMKKGNEAQENFYSALKVADPCLVRHLEGNA</sequence>
<keyword evidence="2" id="KW-0963">Cytoplasm</keyword>
<evidence type="ECO:0008006" key="8">
    <source>
        <dbReference type="Google" id="ProtNLM"/>
    </source>
</evidence>
<dbReference type="InterPro" id="IPR045063">
    <property type="entry name" value="Dynamin_N"/>
</dbReference>
<evidence type="ECO:0000256" key="1">
    <source>
        <dbReference type="ARBA" id="ARBA00004514"/>
    </source>
</evidence>
<proteinExistence type="predicted"/>
<dbReference type="Proteomes" id="UP001557470">
    <property type="component" value="Unassembled WGS sequence"/>
</dbReference>
<dbReference type="SUPFAM" id="SSF52540">
    <property type="entry name" value="P-loop containing nucleoside triphosphate hydrolases"/>
    <property type="match status" value="1"/>
</dbReference>
<organism evidence="6 7">
    <name type="scientific">Umbra pygmaea</name>
    <name type="common">Eastern mudminnow</name>
    <dbReference type="NCBI Taxonomy" id="75934"/>
    <lineage>
        <taxon>Eukaryota</taxon>
        <taxon>Metazoa</taxon>
        <taxon>Chordata</taxon>
        <taxon>Craniata</taxon>
        <taxon>Vertebrata</taxon>
        <taxon>Euteleostomi</taxon>
        <taxon>Actinopterygii</taxon>
        <taxon>Neopterygii</taxon>
        <taxon>Teleostei</taxon>
        <taxon>Protacanthopterygii</taxon>
        <taxon>Esociformes</taxon>
        <taxon>Umbridae</taxon>
        <taxon>Umbra</taxon>
    </lineage>
</organism>
<evidence type="ECO:0000313" key="6">
    <source>
        <dbReference type="EMBL" id="KAL0993416.1"/>
    </source>
</evidence>
<dbReference type="Pfam" id="PF23679">
    <property type="entry name" value="UPA-FIIND"/>
    <property type="match status" value="2"/>
</dbReference>
<accession>A0ABD0XMG6</accession>
<protein>
    <recommendedName>
        <fullName evidence="8">FIIND domain-containing protein</fullName>
    </recommendedName>
</protein>
<feature type="region of interest" description="Disordered" evidence="3">
    <location>
        <begin position="1"/>
        <end position="21"/>
    </location>
</feature>
<dbReference type="PROSITE" id="PS51830">
    <property type="entry name" value="FIIND"/>
    <property type="match status" value="2"/>
</dbReference>
<feature type="domain" description="FIIND" evidence="5">
    <location>
        <begin position="733"/>
        <end position="1007"/>
    </location>
</feature>
<dbReference type="Pfam" id="PF00350">
    <property type="entry name" value="Dynamin_N"/>
    <property type="match status" value="1"/>
</dbReference>
<reference evidence="6 7" key="1">
    <citation type="submission" date="2024-06" db="EMBL/GenBank/DDBJ databases">
        <authorList>
            <person name="Pan Q."/>
            <person name="Wen M."/>
            <person name="Jouanno E."/>
            <person name="Zahm M."/>
            <person name="Klopp C."/>
            <person name="Cabau C."/>
            <person name="Louis A."/>
            <person name="Berthelot C."/>
            <person name="Parey E."/>
            <person name="Roest Crollius H."/>
            <person name="Montfort J."/>
            <person name="Robinson-Rechavi M."/>
            <person name="Bouchez O."/>
            <person name="Lampietro C."/>
            <person name="Lopez Roques C."/>
            <person name="Donnadieu C."/>
            <person name="Postlethwait J."/>
            <person name="Bobe J."/>
            <person name="Verreycken H."/>
            <person name="Guiguen Y."/>
        </authorList>
    </citation>
    <scope>NUCLEOTIDE SEQUENCE [LARGE SCALE GENOMIC DNA]</scope>
    <source>
        <strain evidence="6">Up_M1</strain>
        <tissue evidence="6">Testis</tissue>
    </source>
</reference>
<dbReference type="Pfam" id="PF00619">
    <property type="entry name" value="CARD"/>
    <property type="match status" value="1"/>
</dbReference>
<comment type="caution">
    <text evidence="6">The sequence shown here is derived from an EMBL/GenBank/DDBJ whole genome shotgun (WGS) entry which is preliminary data.</text>
</comment>
<feature type="domain" description="CARD" evidence="4">
    <location>
        <begin position="1301"/>
        <end position="1384"/>
    </location>
</feature>
<dbReference type="InterPro" id="IPR053082">
    <property type="entry name" value="Nuclear_GTPase_SLIP-GC"/>
</dbReference>
<dbReference type="Gene3D" id="1.10.533.10">
    <property type="entry name" value="Death Domain, Fas"/>
    <property type="match status" value="1"/>
</dbReference>
<evidence type="ECO:0000256" key="3">
    <source>
        <dbReference type="SAM" id="MobiDB-lite"/>
    </source>
</evidence>
<dbReference type="InterPro" id="IPR027417">
    <property type="entry name" value="P-loop_NTPase"/>
</dbReference>
<dbReference type="EMBL" id="JAGEUA010000003">
    <property type="protein sequence ID" value="KAL0993416.1"/>
    <property type="molecule type" value="Genomic_DNA"/>
</dbReference>
<evidence type="ECO:0000259" key="4">
    <source>
        <dbReference type="PROSITE" id="PS50209"/>
    </source>
</evidence>
<dbReference type="GO" id="GO:0005829">
    <property type="term" value="C:cytosol"/>
    <property type="evidence" value="ECO:0007669"/>
    <property type="project" value="UniProtKB-SubCell"/>
</dbReference>
<dbReference type="InterPro" id="IPR001315">
    <property type="entry name" value="CARD"/>
</dbReference>
<evidence type="ECO:0000313" key="7">
    <source>
        <dbReference type="Proteomes" id="UP001557470"/>
    </source>
</evidence>
<comment type="subcellular location">
    <subcellularLocation>
        <location evidence="1">Cytoplasm</location>
        <location evidence="1">Cytosol</location>
    </subcellularLocation>
</comment>
<dbReference type="SUPFAM" id="SSF47986">
    <property type="entry name" value="DEATH domain"/>
    <property type="match status" value="1"/>
</dbReference>
<gene>
    <name evidence="6" type="ORF">UPYG_G00107530</name>
</gene>
<dbReference type="PANTHER" id="PTHR47308">
    <property type="entry name" value="NUCLEAR GTPASE SLIP-GC"/>
    <property type="match status" value="1"/>
</dbReference>
<name>A0ABD0XMG6_UMBPY</name>
<dbReference type="CDD" id="cd01671">
    <property type="entry name" value="CARD"/>
    <property type="match status" value="1"/>
</dbReference>
<dbReference type="InterPro" id="IPR011029">
    <property type="entry name" value="DEATH-like_dom_sf"/>
</dbReference>
<dbReference type="PROSITE" id="PS50209">
    <property type="entry name" value="CARD"/>
    <property type="match status" value="1"/>
</dbReference>
<dbReference type="InterPro" id="IPR025307">
    <property type="entry name" value="FIIND_dom"/>
</dbReference>
<dbReference type="Pfam" id="PF13553">
    <property type="entry name" value="FIIND"/>
    <property type="match status" value="2"/>
</dbReference>
<dbReference type="Gene3D" id="3.40.50.300">
    <property type="entry name" value="P-loop containing nucleotide triphosphate hydrolases"/>
    <property type="match status" value="2"/>
</dbReference>
<evidence type="ECO:0000256" key="2">
    <source>
        <dbReference type="ARBA" id="ARBA00022490"/>
    </source>
</evidence>
<feature type="domain" description="FIIND" evidence="5">
    <location>
        <begin position="1001"/>
        <end position="1289"/>
    </location>
</feature>